<name>A0AA96RRH8_9VIRU</name>
<evidence type="ECO:0000313" key="1">
    <source>
        <dbReference type="EMBL" id="WNR62147.1"/>
    </source>
</evidence>
<protein>
    <submittedName>
        <fullName evidence="1">Major capsid protein</fullName>
    </submittedName>
</protein>
<accession>A0AA96RRH8</accession>
<dbReference type="EMBL" id="OR242757">
    <property type="protein sequence ID" value="WNR62147.1"/>
    <property type="molecule type" value="Genomic_DNA"/>
</dbReference>
<reference evidence="1" key="1">
    <citation type="journal article" date="2023" name="Pathogens">
        <title>A New Sturgeon Herpesvirus from Juvenile Lake Sturgeon Acipenser fulvescens Displaying Epithelial Skin Lesions.</title>
        <authorList>
            <person name="Clouthier S."/>
            <person name="Tomczyk M."/>
            <person name="Schroeder T."/>
            <person name="Klassen C."/>
            <person name="Dufresne A."/>
            <person name="Emmenegger E."/>
            <person name="Nalpathamkalam T."/>
            <person name="Wang Z."/>
            <person name="Thiruvahindrapuram B."/>
        </authorList>
    </citation>
    <scope>NUCLEOTIDE SEQUENCE</scope>
    <source>
        <strain evidence="1">LS LR 2017</strain>
    </source>
</reference>
<reference evidence="1" key="2">
    <citation type="submission" date="2023-07" db="EMBL/GenBank/DDBJ databases">
        <authorList>
            <person name="Clouthier S."/>
            <person name="Tomczyk M."/>
            <person name="Schroeder T."/>
            <person name="Klassen C."/>
            <person name="Dufresne A."/>
            <person name="Emmenegger E."/>
            <person name="Nalpathamkalam T."/>
            <person name="Wang Z."/>
            <person name="Thiruvahindrapuram B."/>
        </authorList>
    </citation>
    <scope>NUCLEOTIDE SEQUENCE</scope>
    <source>
        <strain evidence="1">LS LR 2017</strain>
    </source>
</reference>
<organism evidence="1">
    <name type="scientific">Acipenser herpesvirus 3</name>
    <dbReference type="NCBI Taxonomy" id="3078847"/>
    <lineage>
        <taxon>Viruses</taxon>
        <taxon>Duplodnaviria</taxon>
        <taxon>Heunggongvirae</taxon>
        <taxon>Peploviricota</taxon>
        <taxon>Herviviricetes</taxon>
        <taxon>Herpesvirales</taxon>
    </lineage>
</organism>
<sequence length="1294" mass="144508">MFGYNFGTMGAHVGAALQNQPAVGGTVPAADGLISTSSPPAQYDPVAFAPHLDRLRGVLGSSTETFLKWFFGERQKHLEKPFTEYGPGVNFQDFCKTIVVPLVKLSTGGVPNARQLCNYGACRLLSKTITPKHIVPMDNVLFRLSLRKEQLKLAQASSFRHVGGCTSVDSVTLEFPLVTKSQGFTIQSSEVFFATDQSEVRQLLHHRFQQLEHGWTLTIAKEHFDYCAKQPTLSELATYQAHRNRVFAGRVHLNILQAENIIMGCVNRQPKQLSALIQCAVAALPGESKDYVLVLPKKMYMEGNIGESVFVCEVPVDNAIYEYTVEGRDSANVITDVAWSKPLVSRTAMTKPQPASGAKSYTADGTNELAVSLSSPSAAEDQGPLQLPCFQIGGASVPVIVLDDRRFYNDGPSMQDSFVTTGNKLLFFTVGSCPVLYKTLSPTVVFGKITKCELVDAGKLSLYSPSSTYYMNHGEGNAVAEITLRALHRYGNHPEMFDATRTTKRVCMMYPRDQLDSAFSEQRAADLFRESEWSGKCRHSQSLLEFSPRTAPIKQWQDEAYVISFVPRLCLWNGTPLSMWYNELYGVGADMVARIPLSPDFEDYLAFVQACARDTNVNHFKDAAILKYWAEKVNENISDRRQMMQPMRDLLRNANSNDGIHLGFSDPLIQLLFIRYYEHEFDKANDPQHTLEKVFVLLRCGLKTILQTHEHLFTSLGCTGGLHHSLAQILEIHQLFVNPVPRAATEGLTETQSLFIKYYTLCVTPWITNRILHFKPYRVDEARSLVQTGLKGLGIYKDAWQQQNTETFLYDKDGNDTAFLVADDDPPHTICIWANETVSEDLNSSLVAVEMDRGFLRPEETDDIDEDDGVVLIVCDTTEINPVFARNLDEAQDHYNSNCLPNPVERGIHRGGWNARVKMLRAHLTNHGAVAFLLSIHYCTLMDYATVTNLYDRLYYSGMAYVCVRQMRYRGYGFSVMPMGESLFVTGNRYTHTPINNEHQMAIKQSLDMAVAPGRIGAYGVFVPDVFLDLVDGLGAFFYDAETIESELTNAPLGSDKLMKELESAVAVLDSFNGFTPEGFTSSGNCPNVIPVNGRYFMTHGRDHGGQTGYFSKDPYSNNYSENPALIADVSDSFYHLRKVLLPTVSSVTSNSIYHAVLKAAGCDNLSPYFVHAPLTNDRDTDRIVHEIVDRNMNNNAKHTVFNNGSGVMVTDNYTIGRNSESKLRQRPARSGRIEDSLSPRILGEGAFPGTFFDPETEYAFMQKYQKYTGLQVSMSTKNINGLANQRDVAQLGF</sequence>
<proteinExistence type="predicted"/>